<dbReference type="Pfam" id="PF01223">
    <property type="entry name" value="Endonuclease_NS"/>
    <property type="match status" value="1"/>
</dbReference>
<dbReference type="GO" id="GO:0000014">
    <property type="term" value="F:single-stranded DNA endodeoxyribonuclease activity"/>
    <property type="evidence" value="ECO:0007669"/>
    <property type="project" value="TreeGrafter"/>
</dbReference>
<evidence type="ECO:0000259" key="4">
    <source>
        <dbReference type="SMART" id="SM00892"/>
    </source>
</evidence>
<keyword evidence="3" id="KW-0255">Endonuclease</keyword>
<dbReference type="Gene3D" id="3.40.570.10">
    <property type="entry name" value="Extracellular Endonuclease, subunit A"/>
    <property type="match status" value="1"/>
</dbReference>
<evidence type="ECO:0000256" key="3">
    <source>
        <dbReference type="ARBA" id="ARBA00022759"/>
    </source>
</evidence>
<feature type="domain" description="DNA/RNA non-specific endonuclease/pyrophosphatase/phosphodiesterase" evidence="4">
    <location>
        <begin position="114"/>
        <end position="348"/>
    </location>
</feature>
<accession>A0A1Z1N405</accession>
<evidence type="ECO:0000313" key="5">
    <source>
        <dbReference type="EMBL" id="ARW74134.1"/>
    </source>
</evidence>
<dbReference type="GO" id="GO:0003676">
    <property type="term" value="F:nucleic acid binding"/>
    <property type="evidence" value="ECO:0007669"/>
    <property type="project" value="InterPro"/>
</dbReference>
<keyword evidence="2" id="KW-0540">Nuclease</keyword>
<organism evidence="5">
    <name type="scientific">Locusta migratoria</name>
    <name type="common">Migratory locust</name>
    <dbReference type="NCBI Taxonomy" id="7004"/>
    <lineage>
        <taxon>Eukaryota</taxon>
        <taxon>Metazoa</taxon>
        <taxon>Ecdysozoa</taxon>
        <taxon>Arthropoda</taxon>
        <taxon>Hexapoda</taxon>
        <taxon>Insecta</taxon>
        <taxon>Pterygota</taxon>
        <taxon>Neoptera</taxon>
        <taxon>Polyneoptera</taxon>
        <taxon>Orthoptera</taxon>
        <taxon>Caelifera</taxon>
        <taxon>Acrididea</taxon>
        <taxon>Acridomorpha</taxon>
        <taxon>Acridoidea</taxon>
        <taxon>Acrididae</taxon>
        <taxon>Oedipodinae</taxon>
        <taxon>Locusta</taxon>
    </lineage>
</organism>
<dbReference type="SMART" id="SM00892">
    <property type="entry name" value="Endonuclease_NS"/>
    <property type="match status" value="1"/>
</dbReference>
<dbReference type="GO" id="GO:0004521">
    <property type="term" value="F:RNA endonuclease activity"/>
    <property type="evidence" value="ECO:0007669"/>
    <property type="project" value="TreeGrafter"/>
</dbReference>
<comment type="similarity">
    <text evidence="1">Belongs to the DNA/RNA non-specific endonuclease family.</text>
</comment>
<dbReference type="InterPro" id="IPR044925">
    <property type="entry name" value="His-Me_finger_sf"/>
</dbReference>
<name>A0A1Z1N405_LOCMI</name>
<dbReference type="GO" id="GO:0005743">
    <property type="term" value="C:mitochondrial inner membrane"/>
    <property type="evidence" value="ECO:0007669"/>
    <property type="project" value="TreeGrafter"/>
</dbReference>
<dbReference type="InterPro" id="IPR044929">
    <property type="entry name" value="DNA/RNA_non-sp_Endonuclease_sf"/>
</dbReference>
<dbReference type="EMBL" id="KY274844">
    <property type="protein sequence ID" value="ARW74134.1"/>
    <property type="molecule type" value="mRNA"/>
</dbReference>
<sequence>MPSPQPVLLSSGYAQDFSSYLLPNRKGNLTVRRGQRLTVACPGSSFRILSGSRDHVAADCVGDTVFSVDSVDYTLNGLVCSSAATPSARYTGASCGYRGLFAVVEVGFYAGAEFHRLYDVCFSNESSSTAYAHHTIPADWIGAQKNVSLSDVAWTDGSFFGFDVETAYAKQDETIGKLLNVSVEQLFAEGRLERGALAPAADFMLESQQVATFFGVNSAPRWTQLDGGDWGTLEQVLRKSLRRLEVYTGTAGQLALRNSAGVPTAVYLATSKGRKKLPVPKYFWKIVYEPQSKLCAAFVTVNDPTAKLEDLAERYSLCTDICDGINWLPWEKGNQTGGLSFCCEYEEFKRVVPGVPELDVSGHRESSSSDVAPVLWLTASLLAAVALTGA</sequence>
<proteinExistence type="evidence at transcript level"/>
<evidence type="ECO:0000256" key="2">
    <source>
        <dbReference type="ARBA" id="ARBA00022722"/>
    </source>
</evidence>
<dbReference type="PANTHER" id="PTHR13966">
    <property type="entry name" value="ENDONUCLEASE RELATED"/>
    <property type="match status" value="1"/>
</dbReference>
<evidence type="ECO:0000256" key="1">
    <source>
        <dbReference type="ARBA" id="ARBA00010052"/>
    </source>
</evidence>
<dbReference type="InterPro" id="IPR040255">
    <property type="entry name" value="Non-specific_endonuclease"/>
</dbReference>
<dbReference type="InterPro" id="IPR001604">
    <property type="entry name" value="Endo_G_ENPP1-like_dom"/>
</dbReference>
<dbReference type="GO" id="GO:0046872">
    <property type="term" value="F:metal ion binding"/>
    <property type="evidence" value="ECO:0007669"/>
    <property type="project" value="InterPro"/>
</dbReference>
<dbReference type="GO" id="GO:0005634">
    <property type="term" value="C:nucleus"/>
    <property type="evidence" value="ECO:0007669"/>
    <property type="project" value="TreeGrafter"/>
</dbReference>
<dbReference type="PANTHER" id="PTHR13966:SF17">
    <property type="entry name" value="ENDONUCLEASE-RELATED"/>
    <property type="match status" value="1"/>
</dbReference>
<reference evidence="5" key="1">
    <citation type="journal article" date="2017" name="Insect Biochem. Mol. Biol.">
        <title>A double-stranded RNA degrading enzyme reduces the efficiency of oral RNA interference in migratory locust.</title>
        <authorList>
            <person name="Song H."/>
            <person name="Zhang J."/>
            <person name="Li D."/>
            <person name="Cooper A.M.W."/>
            <person name="Silver K."/>
            <person name="Li T."/>
            <person name="Liu X."/>
            <person name="Ma E."/>
            <person name="Zhu K.Y."/>
            <person name="Zhang J."/>
        </authorList>
    </citation>
    <scope>NUCLEOTIDE SEQUENCE</scope>
</reference>
<dbReference type="GO" id="GO:0006309">
    <property type="term" value="P:apoptotic DNA fragmentation"/>
    <property type="evidence" value="ECO:0007669"/>
    <property type="project" value="TreeGrafter"/>
</dbReference>
<keyword evidence="3" id="KW-0378">Hydrolase</keyword>
<dbReference type="SUPFAM" id="SSF54060">
    <property type="entry name" value="His-Me finger endonucleases"/>
    <property type="match status" value="1"/>
</dbReference>
<dbReference type="AlphaFoldDB" id="A0A1Z1N405"/>
<protein>
    <submittedName>
        <fullName evidence="5">Double stranded RNA degrading enzyme 1</fullName>
    </submittedName>
</protein>